<accession>A0A395GLM3</accession>
<name>A0A395GLM3_9EURO</name>
<dbReference type="PANTHER" id="PTHR35186">
    <property type="entry name" value="ANK_REP_REGION DOMAIN-CONTAINING PROTEIN"/>
    <property type="match status" value="1"/>
</dbReference>
<dbReference type="PANTHER" id="PTHR35186:SF4">
    <property type="entry name" value="PRION-INHIBITION AND PROPAGATION HELO DOMAIN-CONTAINING PROTEIN"/>
    <property type="match status" value="1"/>
</dbReference>
<organism evidence="2 3">
    <name type="scientific">Aspergillus ibericus CBS 121593</name>
    <dbReference type="NCBI Taxonomy" id="1448316"/>
    <lineage>
        <taxon>Eukaryota</taxon>
        <taxon>Fungi</taxon>
        <taxon>Dikarya</taxon>
        <taxon>Ascomycota</taxon>
        <taxon>Pezizomycotina</taxon>
        <taxon>Eurotiomycetes</taxon>
        <taxon>Eurotiomycetidae</taxon>
        <taxon>Eurotiales</taxon>
        <taxon>Aspergillaceae</taxon>
        <taxon>Aspergillus</taxon>
        <taxon>Aspergillus subgen. Circumdati</taxon>
    </lineage>
</organism>
<dbReference type="InterPro" id="IPR056002">
    <property type="entry name" value="DUF7580"/>
</dbReference>
<evidence type="ECO:0000259" key="1">
    <source>
        <dbReference type="Pfam" id="PF24476"/>
    </source>
</evidence>
<dbReference type="GeneID" id="37223066"/>
<feature type="domain" description="DUF7580" evidence="1">
    <location>
        <begin position="197"/>
        <end position="563"/>
    </location>
</feature>
<gene>
    <name evidence="2" type="ORF">BO80DRAFT_416959</name>
</gene>
<dbReference type="EMBL" id="KZ824476">
    <property type="protein sequence ID" value="RAK96410.1"/>
    <property type="molecule type" value="Genomic_DNA"/>
</dbReference>
<dbReference type="AlphaFoldDB" id="A0A395GLM3"/>
<evidence type="ECO:0000313" key="2">
    <source>
        <dbReference type="EMBL" id="RAK96410.1"/>
    </source>
</evidence>
<dbReference type="RefSeq" id="XP_025570738.1">
    <property type="nucleotide sequence ID" value="XM_025718201.1"/>
</dbReference>
<evidence type="ECO:0000313" key="3">
    <source>
        <dbReference type="Proteomes" id="UP000249402"/>
    </source>
</evidence>
<dbReference type="OrthoDB" id="3565018at2759"/>
<dbReference type="STRING" id="1448316.A0A395GLM3"/>
<keyword evidence="3" id="KW-1185">Reference proteome</keyword>
<reference evidence="2 3" key="1">
    <citation type="submission" date="2018-02" db="EMBL/GenBank/DDBJ databases">
        <title>The genomes of Aspergillus section Nigri reveals drivers in fungal speciation.</title>
        <authorList>
            <consortium name="DOE Joint Genome Institute"/>
            <person name="Vesth T.C."/>
            <person name="Nybo J."/>
            <person name="Theobald S."/>
            <person name="Brandl J."/>
            <person name="Frisvad J.C."/>
            <person name="Nielsen K.F."/>
            <person name="Lyhne E.K."/>
            <person name="Kogle M.E."/>
            <person name="Kuo A."/>
            <person name="Riley R."/>
            <person name="Clum A."/>
            <person name="Nolan M."/>
            <person name="Lipzen A."/>
            <person name="Salamov A."/>
            <person name="Henrissat B."/>
            <person name="Wiebenga A."/>
            <person name="De vries R.P."/>
            <person name="Grigoriev I.V."/>
            <person name="Mortensen U.H."/>
            <person name="Andersen M.R."/>
            <person name="Baker S.E."/>
        </authorList>
    </citation>
    <scope>NUCLEOTIDE SEQUENCE [LARGE SCALE GENOMIC DNA]</scope>
    <source>
        <strain evidence="2 3">CBS 121593</strain>
    </source>
</reference>
<sequence length="569" mass="63941">MEAIGFALAILPFLINQLDNHVQGLETLKTFRAKRYRRELDGYLSSLGTQQAIFLNTLEQCLDGVVDHEDGIGALMSNPLGNLWKSPAFDSRLREKLGRNYAPFMRTMADLSDLLDSLSKKLKWDTETSVETAWNRSSALEREVKKFRDIFSKSIYNDLSNRIHIANTILRTLMDQSDRCLVMRKRRISKRSLLRHRAVRKSAYSLHHAMFHGTCWNCACRDQHFVQFQLNTPLLDTLGASDDCSNACFRMVFASQTTVGSSSPWNHWHEVEAESNNLQPKATTVNSPPNMHPHVIASGKRKQRVRFTSVPSTQDDVVSIDTGLSPSATPIIDICSALSTMSSHGGQRIPIGYLSDGSHQHTMYHVRNIASSLRPRSLEDLIQAAPSLVGMPAQSSFKFSRRDRLHLALSLACSVLELHGSWLKSFWRARDILFTTPTMIPSLLWDMSNDSCTSLCGETQNKAVLIRNETLFPLGLVLVELSLCQTLEALHAPEDDDPIEAVAKLKTAARHIPSVETESGGKYAQVVDRCLFWSGTQGLSLEHEQMQDEVFQFIIIPLMENLRAFEGKA</sequence>
<dbReference type="Proteomes" id="UP000249402">
    <property type="component" value="Unassembled WGS sequence"/>
</dbReference>
<proteinExistence type="predicted"/>
<protein>
    <recommendedName>
        <fullName evidence="1">DUF7580 domain-containing protein</fullName>
    </recommendedName>
</protein>
<dbReference type="VEuPathDB" id="FungiDB:BO80DRAFT_416959"/>
<dbReference type="Pfam" id="PF24476">
    <property type="entry name" value="DUF7580"/>
    <property type="match status" value="1"/>
</dbReference>